<keyword evidence="3" id="KW-1185">Reference proteome</keyword>
<dbReference type="AlphaFoldDB" id="A0A4Q2UKB5"/>
<dbReference type="EMBL" id="SBLB01000003">
    <property type="protein sequence ID" value="RYC69646.1"/>
    <property type="molecule type" value="Genomic_DNA"/>
</dbReference>
<organism evidence="2 3">
    <name type="scientific">Spirosoma sordidisoli</name>
    <dbReference type="NCBI Taxonomy" id="2502893"/>
    <lineage>
        <taxon>Bacteria</taxon>
        <taxon>Pseudomonadati</taxon>
        <taxon>Bacteroidota</taxon>
        <taxon>Cytophagia</taxon>
        <taxon>Cytophagales</taxon>
        <taxon>Cytophagaceae</taxon>
        <taxon>Spirosoma</taxon>
    </lineage>
</organism>
<protein>
    <recommendedName>
        <fullName evidence="4">Lipocalin-like domain-containing protein</fullName>
    </recommendedName>
</protein>
<reference evidence="2 3" key="1">
    <citation type="submission" date="2019-01" db="EMBL/GenBank/DDBJ databases">
        <title>Spirosoma flava sp. nov., a propanil-degrading bacterium isolated from herbicide-contaminated soil.</title>
        <authorList>
            <person name="Zhang L."/>
            <person name="Jiang J.-D."/>
        </authorList>
    </citation>
    <scope>NUCLEOTIDE SEQUENCE [LARGE SCALE GENOMIC DNA]</scope>
    <source>
        <strain evidence="2 3">TY50</strain>
    </source>
</reference>
<accession>A0A4Q2UKB5</accession>
<evidence type="ECO:0000313" key="2">
    <source>
        <dbReference type="EMBL" id="RYC69646.1"/>
    </source>
</evidence>
<gene>
    <name evidence="2" type="ORF">EQG79_13680</name>
</gene>
<evidence type="ECO:0008006" key="4">
    <source>
        <dbReference type="Google" id="ProtNLM"/>
    </source>
</evidence>
<evidence type="ECO:0000313" key="3">
    <source>
        <dbReference type="Proteomes" id="UP000290407"/>
    </source>
</evidence>
<dbReference type="Proteomes" id="UP000290407">
    <property type="component" value="Unassembled WGS sequence"/>
</dbReference>
<comment type="caution">
    <text evidence="2">The sequence shown here is derived from an EMBL/GenBank/DDBJ whole genome shotgun (WGS) entry which is preliminary data.</text>
</comment>
<dbReference type="RefSeq" id="WP_129601882.1">
    <property type="nucleotide sequence ID" value="NZ_SBLB01000003.1"/>
</dbReference>
<feature type="chain" id="PRO_5020210843" description="Lipocalin-like domain-containing protein" evidence="1">
    <location>
        <begin position="20"/>
        <end position="231"/>
    </location>
</feature>
<evidence type="ECO:0000256" key="1">
    <source>
        <dbReference type="SAM" id="SignalP"/>
    </source>
</evidence>
<proteinExistence type="predicted"/>
<feature type="signal peptide" evidence="1">
    <location>
        <begin position="1"/>
        <end position="19"/>
    </location>
</feature>
<dbReference type="PROSITE" id="PS51257">
    <property type="entry name" value="PROKAR_LIPOPROTEIN"/>
    <property type="match status" value="1"/>
</dbReference>
<name>A0A4Q2UKB5_9BACT</name>
<sequence length="231" mass="26010">MKQLILILALLFAFSCEKANEPKSKPDYKRPKTKSELLQAVADGRAVKVDLSAKTTTNKSARPAQELPAEIVGSWRFVDWYATEEYIYTPGYAKNKAQYKSMFPLSCMFDFVYLSIQPPVDGRYYISHMTLCSEPGSYIDPVCGDSGLRRMVLPSQQSPISHIYNTIPGSPNLTYRTNNNHDPACGLYGITVYIFYGPNNQPTMYWVHENGPTNSIMVAYFEPGTPPGGWY</sequence>
<keyword evidence="1" id="KW-0732">Signal</keyword>